<dbReference type="SUPFAM" id="SSF101148">
    <property type="entry name" value="Plant invertase/pectin methylesterase inhibitor"/>
    <property type="match status" value="1"/>
</dbReference>
<keyword evidence="2" id="KW-1015">Disulfide bond</keyword>
<evidence type="ECO:0000256" key="3">
    <source>
        <dbReference type="ARBA" id="ARBA00038471"/>
    </source>
</evidence>
<reference evidence="10" key="2">
    <citation type="journal article" date="2012" name="Nature">
        <title>A physical, genetic and functional sequence assembly of the barley genome.</title>
        <authorList>
            <consortium name="The International Barley Genome Sequencing Consortium"/>
            <person name="Mayer K.F."/>
            <person name="Waugh R."/>
            <person name="Brown J.W."/>
            <person name="Schulman A."/>
            <person name="Langridge P."/>
            <person name="Platzer M."/>
            <person name="Fincher G.B."/>
            <person name="Muehlbauer G.J."/>
            <person name="Sato K."/>
            <person name="Close T.J."/>
            <person name="Wise R.P."/>
            <person name="Stein N."/>
        </authorList>
    </citation>
    <scope>NUCLEOTIDE SEQUENCE [LARGE SCALE GENOMIC DNA]</scope>
    <source>
        <strain evidence="10">cv. Morex</strain>
    </source>
</reference>
<dbReference type="Gene3D" id="1.20.140.40">
    <property type="entry name" value="Invertase/pectin methylesterase inhibitor family protein"/>
    <property type="match status" value="1"/>
</dbReference>
<evidence type="ECO:0000313" key="10">
    <source>
        <dbReference type="Proteomes" id="UP000011116"/>
    </source>
</evidence>
<evidence type="ECO:0000256" key="4">
    <source>
        <dbReference type="SAM" id="MobiDB-lite"/>
    </source>
</evidence>
<sequence>MATMAPSHALLPVLLLLPLLLLSVVCTAGAATASTVPTIPAQPGKPNSNNKQKQGGAPAGPAVRALVQSTCNATTYYDLCVAALVADPASSTADLRGLCAIAVSAAAANASATASALANTTWAASGTSERVNDGRAQQVPALLTKTCAGKYGEAREALLEARESVGEEAYDYAFVHVGAAAEYPAVCRTMFRRKRVPYPVELARREEALEHLCTVVIDIITLLA</sequence>
<dbReference type="EMBL" id="AK375767">
    <property type="protein sequence ID" value="BAK06962.1"/>
    <property type="molecule type" value="mRNA"/>
</dbReference>
<evidence type="ECO:0000256" key="5">
    <source>
        <dbReference type="SAM" id="SignalP"/>
    </source>
</evidence>
<dbReference type="CDD" id="cd14859">
    <property type="entry name" value="PMEI_like"/>
    <property type="match status" value="1"/>
</dbReference>
<dbReference type="NCBIfam" id="TIGR01614">
    <property type="entry name" value="PME_inhib"/>
    <property type="match status" value="1"/>
</dbReference>
<dbReference type="KEGG" id="hvg:123440466"/>
<evidence type="ECO:0000313" key="8">
    <source>
        <dbReference type="EMBL" id="BAK06962.1"/>
    </source>
</evidence>
<gene>
    <name evidence="9" type="primary">LOC123440466</name>
</gene>
<dbReference type="InterPro" id="IPR006501">
    <property type="entry name" value="Pectinesterase_inhib_dom"/>
</dbReference>
<feature type="domain" description="Pectinesterase inhibitor" evidence="6">
    <location>
        <begin position="62"/>
        <end position="219"/>
    </location>
</feature>
<dbReference type="GO" id="GO:0004857">
    <property type="term" value="F:enzyme inhibitor activity"/>
    <property type="evidence" value="ECO:0000318"/>
    <property type="project" value="GO_Central"/>
</dbReference>
<dbReference type="SMART" id="SM00856">
    <property type="entry name" value="PMEI"/>
    <property type="match status" value="1"/>
</dbReference>
<dbReference type="GO" id="GO:0009505">
    <property type="term" value="C:plant-type cell wall"/>
    <property type="evidence" value="ECO:0000318"/>
    <property type="project" value="GO_Central"/>
</dbReference>
<dbReference type="EnsemblPlants" id="HORVU.MOREX.r3.3HG0299150.1">
    <property type="protein sequence ID" value="HORVU.MOREX.r3.3HG0299150.1.CDS1"/>
    <property type="gene ID" value="HORVU.MOREX.r3.3HG0299150"/>
</dbReference>
<organism evidence="7">
    <name type="scientific">Hordeum vulgare subsp. vulgare</name>
    <name type="common">Domesticated barley</name>
    <dbReference type="NCBI Taxonomy" id="112509"/>
    <lineage>
        <taxon>Eukaryota</taxon>
        <taxon>Viridiplantae</taxon>
        <taxon>Streptophyta</taxon>
        <taxon>Embryophyta</taxon>
        <taxon>Tracheophyta</taxon>
        <taxon>Spermatophyta</taxon>
        <taxon>Magnoliopsida</taxon>
        <taxon>Liliopsida</taxon>
        <taxon>Poales</taxon>
        <taxon>Poaceae</taxon>
        <taxon>BOP clade</taxon>
        <taxon>Pooideae</taxon>
        <taxon>Triticodae</taxon>
        <taxon>Triticeae</taxon>
        <taxon>Hordeinae</taxon>
        <taxon>Hordeum</taxon>
    </lineage>
</organism>
<evidence type="ECO:0000313" key="7">
    <source>
        <dbReference type="EMBL" id="BAJ99933.1"/>
    </source>
</evidence>
<dbReference type="eggNOG" id="ENOG502RXIR">
    <property type="taxonomic scope" value="Eukaryota"/>
</dbReference>
<dbReference type="OrthoDB" id="773291at2759"/>
<evidence type="ECO:0000256" key="1">
    <source>
        <dbReference type="ARBA" id="ARBA00022729"/>
    </source>
</evidence>
<dbReference type="SMR" id="F2DXW2"/>
<dbReference type="HOGENOM" id="CLU_033761_5_1_1"/>
<dbReference type="AlphaFoldDB" id="F2DXW2"/>
<reference evidence="9" key="3">
    <citation type="submission" date="2020-10" db="EMBL/GenBank/DDBJ databases">
        <authorList>
            <person name="Scholz U."/>
            <person name="Mascher M."/>
            <person name="Fiebig A."/>
        </authorList>
    </citation>
    <scope>NUCLEOTIDE SEQUENCE [LARGE SCALE GENOMIC DNA]</scope>
    <source>
        <strain evidence="9">cv. Morex</strain>
    </source>
</reference>
<dbReference type="Gramene" id="HORVU.MOREX.r2.3HG0249410.1">
    <property type="protein sequence ID" value="HORVU.MOREX.r2.3HG0249410.1.CDS.1"/>
    <property type="gene ID" value="HORVU.MOREX.r2.3HG0249410"/>
</dbReference>
<evidence type="ECO:0000259" key="6">
    <source>
        <dbReference type="SMART" id="SM00856"/>
    </source>
</evidence>
<dbReference type="Pfam" id="PF04043">
    <property type="entry name" value="PMEI"/>
    <property type="match status" value="1"/>
</dbReference>
<dbReference type="Gramene" id="HORVU.MOREX.r3.3HG0299150.1">
    <property type="protein sequence ID" value="HORVU.MOREX.r3.3HG0299150.1.CDS1"/>
    <property type="gene ID" value="HORVU.MOREX.r3.3HG0299150"/>
</dbReference>
<reference evidence="7" key="1">
    <citation type="journal article" date="2011" name="Plant Physiol.">
        <title>Comprehensive sequence analysis of 24,783 barley full-length cDNAs derived from 12 clone libraries.</title>
        <authorList>
            <person name="Matsumoto T."/>
            <person name="Tanaka T."/>
            <person name="Sakai H."/>
            <person name="Amano N."/>
            <person name="Kanamori H."/>
            <person name="Kurita K."/>
            <person name="Kikuta A."/>
            <person name="Kamiya K."/>
            <person name="Yamamoto M."/>
            <person name="Ikawa H."/>
            <person name="Fujii N."/>
            <person name="Hori K."/>
            <person name="Itoh T."/>
            <person name="Sato K."/>
        </authorList>
    </citation>
    <scope>NUCLEOTIDE SEQUENCE</scope>
    <source>
        <tissue evidence="8">Flower</tissue>
        <tissue evidence="7">Shoot and root</tissue>
    </source>
</reference>
<dbReference type="STRING" id="112509.F2DXW2"/>
<dbReference type="ExpressionAtlas" id="F2DXW2">
    <property type="expression patterns" value="baseline and differential"/>
</dbReference>
<proteinExistence type="evidence at transcript level"/>
<comment type="similarity">
    <text evidence="3">Belongs to the PMEI family.</text>
</comment>
<accession>F2DXW2</accession>
<evidence type="ECO:0000313" key="9">
    <source>
        <dbReference type="EnsemblPlants" id="HORVU.MOREX.r3.3HG0299150.1.CDS1"/>
    </source>
</evidence>
<reference evidence="9" key="4">
    <citation type="submission" date="2022-01" db="UniProtKB">
        <authorList>
            <consortium name="EnsemblPlants"/>
        </authorList>
    </citation>
    <scope>IDENTIFICATION</scope>
    <source>
        <strain evidence="9">subsp. vulgare</strain>
    </source>
</reference>
<evidence type="ECO:0000256" key="2">
    <source>
        <dbReference type="ARBA" id="ARBA00023157"/>
    </source>
</evidence>
<name>F2DXW2_HORVV</name>
<feature type="region of interest" description="Disordered" evidence="4">
    <location>
        <begin position="36"/>
        <end position="59"/>
    </location>
</feature>
<dbReference type="GeneID" id="123440466"/>
<keyword evidence="10" id="KW-1185">Reference proteome</keyword>
<dbReference type="EMBL" id="AK368730">
    <property type="protein sequence ID" value="BAJ99933.1"/>
    <property type="molecule type" value="mRNA"/>
</dbReference>
<feature type="chain" id="PRO_5015090797" evidence="5">
    <location>
        <begin position="34"/>
        <end position="224"/>
    </location>
</feature>
<dbReference type="Proteomes" id="UP000011116">
    <property type="component" value="Chromosome 3H"/>
</dbReference>
<protein>
    <submittedName>
        <fullName evidence="7">Predicted protein</fullName>
    </submittedName>
</protein>
<keyword evidence="1 5" id="KW-0732">Signal</keyword>
<dbReference type="PANTHER" id="PTHR35357:SF8">
    <property type="entry name" value="OS01G0111000 PROTEIN"/>
    <property type="match status" value="1"/>
</dbReference>
<dbReference type="RefSeq" id="XP_044972966.1">
    <property type="nucleotide sequence ID" value="XM_045117031.1"/>
</dbReference>
<dbReference type="PANTHER" id="PTHR35357">
    <property type="entry name" value="OS02G0537100 PROTEIN"/>
    <property type="match status" value="1"/>
</dbReference>
<feature type="signal peptide" evidence="5">
    <location>
        <begin position="1"/>
        <end position="33"/>
    </location>
</feature>
<dbReference type="InterPro" id="IPR035513">
    <property type="entry name" value="Invertase/methylesterase_inhib"/>
</dbReference>
<dbReference type="PaxDb" id="4513-MLOC_57043.1"/>
<dbReference type="GO" id="GO:0009827">
    <property type="term" value="P:plant-type cell wall modification"/>
    <property type="evidence" value="ECO:0000318"/>
    <property type="project" value="GO_Central"/>
</dbReference>